<keyword evidence="2" id="KW-1133">Transmembrane helix</keyword>
<gene>
    <name evidence="3" type="ORF">PG993_010855</name>
</gene>
<evidence type="ECO:0000256" key="1">
    <source>
        <dbReference type="SAM" id="MobiDB-lite"/>
    </source>
</evidence>
<feature type="transmembrane region" description="Helical" evidence="2">
    <location>
        <begin position="208"/>
        <end position="228"/>
    </location>
</feature>
<dbReference type="Proteomes" id="UP001444661">
    <property type="component" value="Unassembled WGS sequence"/>
</dbReference>
<dbReference type="PANTHER" id="PTHR42101:SF1">
    <property type="entry name" value="LOW TEMPERATURE REQUIREMENT A"/>
    <property type="match status" value="1"/>
</dbReference>
<organism evidence="3 4">
    <name type="scientific">Apiospora rasikravindrae</name>
    <dbReference type="NCBI Taxonomy" id="990691"/>
    <lineage>
        <taxon>Eukaryota</taxon>
        <taxon>Fungi</taxon>
        <taxon>Dikarya</taxon>
        <taxon>Ascomycota</taxon>
        <taxon>Pezizomycotina</taxon>
        <taxon>Sordariomycetes</taxon>
        <taxon>Xylariomycetidae</taxon>
        <taxon>Amphisphaeriales</taxon>
        <taxon>Apiosporaceae</taxon>
        <taxon>Apiospora</taxon>
    </lineage>
</organism>
<feature type="transmembrane region" description="Helical" evidence="2">
    <location>
        <begin position="465"/>
        <end position="487"/>
    </location>
</feature>
<keyword evidence="2" id="KW-0472">Membrane</keyword>
<proteinExistence type="predicted"/>
<feature type="transmembrane region" description="Helical" evidence="2">
    <location>
        <begin position="110"/>
        <end position="131"/>
    </location>
</feature>
<feature type="transmembrane region" description="Helical" evidence="2">
    <location>
        <begin position="143"/>
        <end position="163"/>
    </location>
</feature>
<dbReference type="Pfam" id="PF06772">
    <property type="entry name" value="LtrA"/>
    <property type="match status" value="1"/>
</dbReference>
<name>A0ABR1SEA9_9PEZI</name>
<keyword evidence="4" id="KW-1185">Reference proteome</keyword>
<feature type="transmembrane region" description="Helical" evidence="2">
    <location>
        <begin position="499"/>
        <end position="517"/>
    </location>
</feature>
<feature type="transmembrane region" description="Helical" evidence="2">
    <location>
        <begin position="179"/>
        <end position="201"/>
    </location>
</feature>
<evidence type="ECO:0000256" key="2">
    <source>
        <dbReference type="SAM" id="Phobius"/>
    </source>
</evidence>
<reference evidence="3 4" key="1">
    <citation type="submission" date="2023-01" db="EMBL/GenBank/DDBJ databases">
        <title>Analysis of 21 Apiospora genomes using comparative genomics revels a genus with tremendous synthesis potential of carbohydrate active enzymes and secondary metabolites.</title>
        <authorList>
            <person name="Sorensen T."/>
        </authorList>
    </citation>
    <scope>NUCLEOTIDE SEQUENCE [LARGE SCALE GENOMIC DNA]</scope>
    <source>
        <strain evidence="3 4">CBS 33761</strain>
    </source>
</reference>
<feature type="region of interest" description="Disordered" evidence="1">
    <location>
        <begin position="538"/>
        <end position="569"/>
    </location>
</feature>
<protein>
    <submittedName>
        <fullName evidence="3">Uncharacterized protein</fullName>
    </submittedName>
</protein>
<evidence type="ECO:0000313" key="4">
    <source>
        <dbReference type="Proteomes" id="UP001444661"/>
    </source>
</evidence>
<comment type="caution">
    <text evidence="3">The sequence shown here is derived from an EMBL/GenBank/DDBJ whole genome shotgun (WGS) entry which is preliminary data.</text>
</comment>
<keyword evidence="2" id="KW-0812">Transmembrane</keyword>
<accession>A0ABR1SEA9</accession>
<dbReference type="PANTHER" id="PTHR42101">
    <property type="entry name" value="CHROMOSOME 16, WHOLE GENOME SHOTGUN SEQUENCE"/>
    <property type="match status" value="1"/>
</dbReference>
<dbReference type="EMBL" id="JAQQWK010000010">
    <property type="protein sequence ID" value="KAK8029564.1"/>
    <property type="molecule type" value="Genomic_DNA"/>
</dbReference>
<feature type="transmembrane region" description="Helical" evidence="2">
    <location>
        <begin position="240"/>
        <end position="264"/>
    </location>
</feature>
<dbReference type="InterPro" id="IPR010640">
    <property type="entry name" value="Low_temperature_requirement_A"/>
</dbReference>
<sequence>MFDVRFMTDSVFERVIRIVQLGSMVGFVVVGSKFDTDKPLDPNFDWFQPLCLLYQAPLSDIWTDLKHEGLILMTVRLSLAAQYCSRYWLNCQASRRDTTAVKPKHGWRPLLFAAAVHFVAAVVYFGISFRFGNSQDHISRAHIVWYIGSALEAILQLALAYVFDNGVLTFDHSKLTERLAVFTVVVLGEAVSAITKAIILVVENRNGWSVFISAVATTYFLFLLYFDWMDHEQLYGFQKMVYSILHFPFHAALLLFGIGTALFLKWIQMFNVYVNVLGKMIYELDGTITQIANWTVSDLKANNSSTKSAAVADHLKDFMLEFDKLYPIKFPKTFQEVTEIYNEVGTFPDSFWNSPLGTLDMRLERRWYNLSDKFVSEMIASVAFSFDIAEPSPDDKKEGQLSAKGFGYNPESALDRTVTRVETTARIPMNTPVPIHICIGWHHTGAHGLHARSYFPLPDRGRSEYIRIGLFLSVGLGLGLLPLMSLNEYHSTDYFTSPWVLPTICLAVFFVLVVTHVHRPQWMRRFTSGWRLRKKQGRPADDYNTLQNHSREDDQDDGNGQGDNARLPA</sequence>
<evidence type="ECO:0000313" key="3">
    <source>
        <dbReference type="EMBL" id="KAK8029564.1"/>
    </source>
</evidence>